<dbReference type="KEGG" id="ntt:TAO_1354"/>
<name>A0A1Q2SNL1_9GAMM</name>
<proteinExistence type="predicted"/>
<dbReference type="RefSeq" id="WP_096527235.1">
    <property type="nucleotide sequence ID" value="NZ_AP014836.1"/>
</dbReference>
<keyword evidence="1" id="KW-1133">Transmembrane helix</keyword>
<accession>A0A1Q2SNL1</accession>
<keyword evidence="3" id="KW-1185">Reference proteome</keyword>
<feature type="transmembrane region" description="Helical" evidence="1">
    <location>
        <begin position="94"/>
        <end position="116"/>
    </location>
</feature>
<keyword evidence="1" id="KW-0472">Membrane</keyword>
<dbReference type="InterPro" id="IPR007263">
    <property type="entry name" value="DCC1-like"/>
</dbReference>
<dbReference type="GO" id="GO:0015035">
    <property type="term" value="F:protein-disulfide reductase activity"/>
    <property type="evidence" value="ECO:0007669"/>
    <property type="project" value="InterPro"/>
</dbReference>
<dbReference type="Pfam" id="PF04134">
    <property type="entry name" value="DCC1-like"/>
    <property type="match status" value="1"/>
</dbReference>
<evidence type="ECO:0000313" key="2">
    <source>
        <dbReference type="EMBL" id="BAW80724.1"/>
    </source>
</evidence>
<protein>
    <submittedName>
        <fullName evidence="2">Thiol-disulfide oxidoreductase DCC</fullName>
    </submittedName>
</protein>
<gene>
    <name evidence="2" type="ORF">TAO_1354</name>
</gene>
<dbReference type="OrthoDB" id="5294764at2"/>
<organism evidence="2 3">
    <name type="scientific">Candidatus Nitrosoglobus terrae</name>
    <dbReference type="NCBI Taxonomy" id="1630141"/>
    <lineage>
        <taxon>Bacteria</taxon>
        <taxon>Pseudomonadati</taxon>
        <taxon>Pseudomonadota</taxon>
        <taxon>Gammaproteobacteria</taxon>
        <taxon>Chromatiales</taxon>
        <taxon>Chromatiaceae</taxon>
        <taxon>Candidatus Nitrosoglobus</taxon>
    </lineage>
</organism>
<dbReference type="AlphaFoldDB" id="A0A1Q2SNL1"/>
<sequence length="125" mass="14747">MEANDKKPIKVYYNSACPLCRAGINRQKTKMADCQVDWNDVHTQTGIHREVSPDLEFVRKKIHAINEKGEIKIGIEAFEVIWKNSPNERWKAKLISLPGIKPMLILLYDIFAGLLYKWNRWKRHW</sequence>
<dbReference type="EMBL" id="AP014836">
    <property type="protein sequence ID" value="BAW80724.1"/>
    <property type="molecule type" value="Genomic_DNA"/>
</dbReference>
<evidence type="ECO:0000256" key="1">
    <source>
        <dbReference type="SAM" id="Phobius"/>
    </source>
</evidence>
<evidence type="ECO:0000313" key="3">
    <source>
        <dbReference type="Proteomes" id="UP000243679"/>
    </source>
</evidence>
<reference evidence="2 3" key="1">
    <citation type="journal article" date="2017" name="ISME J.">
        <title>An acid-tolerant ammonia-oxidizing ?-proteobacterium from soil.</title>
        <authorList>
            <person name="Hayatsu M."/>
            <person name="Tago K."/>
            <person name="Uchiyama I."/>
            <person name="Toyoda A."/>
            <person name="Wang Y."/>
            <person name="Shimomura Y."/>
            <person name="Okubo T."/>
            <person name="Kurisu F."/>
            <person name="Hirono Y."/>
            <person name="Nonaka K."/>
            <person name="Akiyama H."/>
            <person name="Itoh T."/>
            <person name="Takami H."/>
        </authorList>
    </citation>
    <scope>NUCLEOTIDE SEQUENCE [LARGE SCALE GENOMIC DNA]</scope>
    <source>
        <strain evidence="2 3">TAO100</strain>
    </source>
</reference>
<dbReference type="Proteomes" id="UP000243679">
    <property type="component" value="Chromosome"/>
</dbReference>
<keyword evidence="1" id="KW-0812">Transmembrane</keyword>